<gene>
    <name evidence="10" type="ORF">KOW79_019219</name>
</gene>
<reference evidence="10 11" key="1">
    <citation type="submission" date="2021-06" db="EMBL/GenBank/DDBJ databases">
        <title>Chromosome-level genome assembly of the red-tail catfish (Hemibagrus wyckioides).</title>
        <authorList>
            <person name="Shao F."/>
        </authorList>
    </citation>
    <scope>NUCLEOTIDE SEQUENCE [LARGE SCALE GENOMIC DNA]</scope>
    <source>
        <strain evidence="10">EC202008001</strain>
        <tissue evidence="10">Blood</tissue>
    </source>
</reference>
<name>A0A9D3N6B9_9TELE</name>
<comment type="subcellular location">
    <subcellularLocation>
        <location evidence="1">Membrane</location>
        <topology evidence="1">Single-pass membrane protein</topology>
    </subcellularLocation>
</comment>
<evidence type="ECO:0000256" key="8">
    <source>
        <dbReference type="SAM" id="Phobius"/>
    </source>
</evidence>
<dbReference type="PANTHER" id="PTHR23037:SF22">
    <property type="entry name" value="CYTOKINE RECEPTOR COMMON SUBUNIT BETA"/>
    <property type="match status" value="1"/>
</dbReference>
<evidence type="ECO:0000313" key="11">
    <source>
        <dbReference type="Proteomes" id="UP000824219"/>
    </source>
</evidence>
<dbReference type="GO" id="GO:0016064">
    <property type="term" value="P:immunoglobulin mediated immune response"/>
    <property type="evidence" value="ECO:0007669"/>
    <property type="project" value="TreeGrafter"/>
</dbReference>
<evidence type="ECO:0000256" key="4">
    <source>
        <dbReference type="ARBA" id="ARBA00022989"/>
    </source>
</evidence>
<dbReference type="InterPro" id="IPR013783">
    <property type="entry name" value="Ig-like_fold"/>
</dbReference>
<dbReference type="InterPro" id="IPR036116">
    <property type="entry name" value="FN3_sf"/>
</dbReference>
<keyword evidence="6" id="KW-1015">Disulfide bond</keyword>
<dbReference type="GO" id="GO:0004896">
    <property type="term" value="F:cytokine receptor activity"/>
    <property type="evidence" value="ECO:0007669"/>
    <property type="project" value="TreeGrafter"/>
</dbReference>
<dbReference type="PANTHER" id="PTHR23037">
    <property type="entry name" value="CYTOKINE RECEPTOR"/>
    <property type="match status" value="1"/>
</dbReference>
<dbReference type="Gene3D" id="2.60.40.10">
    <property type="entry name" value="Immunoglobulins"/>
    <property type="match status" value="1"/>
</dbReference>
<dbReference type="EMBL" id="JAHKSW010000024">
    <property type="protein sequence ID" value="KAG7316921.1"/>
    <property type="molecule type" value="Genomic_DNA"/>
</dbReference>
<feature type="signal peptide" evidence="9">
    <location>
        <begin position="1"/>
        <end position="20"/>
    </location>
</feature>
<dbReference type="Proteomes" id="UP000824219">
    <property type="component" value="Linkage Group LG24"/>
</dbReference>
<keyword evidence="5 8" id="KW-0472">Membrane</keyword>
<comment type="caution">
    <text evidence="10">The sequence shown here is derived from an EMBL/GenBank/DDBJ whole genome shotgun (WGS) entry which is preliminary data.</text>
</comment>
<keyword evidence="4 8" id="KW-1133">Transmembrane helix</keyword>
<keyword evidence="7" id="KW-0675">Receptor</keyword>
<keyword evidence="2 8" id="KW-0812">Transmembrane</keyword>
<evidence type="ECO:0000256" key="9">
    <source>
        <dbReference type="SAM" id="SignalP"/>
    </source>
</evidence>
<evidence type="ECO:0000256" key="5">
    <source>
        <dbReference type="ARBA" id="ARBA00023136"/>
    </source>
</evidence>
<dbReference type="AlphaFoldDB" id="A0A9D3N6B9"/>
<keyword evidence="11" id="KW-1185">Reference proteome</keyword>
<evidence type="ECO:0000256" key="6">
    <source>
        <dbReference type="ARBA" id="ARBA00023157"/>
    </source>
</evidence>
<accession>A0A9D3N6B9</accession>
<protein>
    <submittedName>
        <fullName evidence="10">Uncharacterized protein</fullName>
    </submittedName>
</protein>
<keyword evidence="3 9" id="KW-0732">Signal</keyword>
<evidence type="ECO:0000256" key="7">
    <source>
        <dbReference type="ARBA" id="ARBA00023170"/>
    </source>
</evidence>
<evidence type="ECO:0000256" key="2">
    <source>
        <dbReference type="ARBA" id="ARBA00022692"/>
    </source>
</evidence>
<proteinExistence type="predicted"/>
<dbReference type="SUPFAM" id="SSF49265">
    <property type="entry name" value="Fibronectin type III"/>
    <property type="match status" value="1"/>
</dbReference>
<evidence type="ECO:0000256" key="3">
    <source>
        <dbReference type="ARBA" id="ARBA00022729"/>
    </source>
</evidence>
<evidence type="ECO:0000313" key="10">
    <source>
        <dbReference type="EMBL" id="KAG7316921.1"/>
    </source>
</evidence>
<dbReference type="GO" id="GO:0009897">
    <property type="term" value="C:external side of plasma membrane"/>
    <property type="evidence" value="ECO:0007669"/>
    <property type="project" value="TreeGrafter"/>
</dbReference>
<feature type="transmembrane region" description="Helical" evidence="8">
    <location>
        <begin position="238"/>
        <end position="257"/>
    </location>
</feature>
<evidence type="ECO:0000256" key="1">
    <source>
        <dbReference type="ARBA" id="ARBA00004167"/>
    </source>
</evidence>
<feature type="chain" id="PRO_5039550727" evidence="9">
    <location>
        <begin position="21"/>
        <end position="410"/>
    </location>
</feature>
<dbReference type="OrthoDB" id="8897483at2759"/>
<organism evidence="10 11">
    <name type="scientific">Hemibagrus wyckioides</name>
    <dbReference type="NCBI Taxonomy" id="337641"/>
    <lineage>
        <taxon>Eukaryota</taxon>
        <taxon>Metazoa</taxon>
        <taxon>Chordata</taxon>
        <taxon>Craniata</taxon>
        <taxon>Vertebrata</taxon>
        <taxon>Euteleostomi</taxon>
        <taxon>Actinopterygii</taxon>
        <taxon>Neopterygii</taxon>
        <taxon>Teleostei</taxon>
        <taxon>Ostariophysi</taxon>
        <taxon>Siluriformes</taxon>
        <taxon>Bagridae</taxon>
        <taxon>Hemibagrus</taxon>
    </lineage>
</organism>
<sequence>MQLQFGFICALLSFTQLSQAQLSSGYLVCESDYWLQVSCFLNSRAIHNWTENTTYLLEFEVKNYKKKYCSLSVEKDGYSCNFTAELMYHSTFANYHTIDISLCVPQSCKLLKSSFSPAQHIKPITPSNLMVQYENGSYTFAWNSGYEKHIYRSVLPFEYVLRYHPVGQTAMKELHTRETVYNVSETVFDPGTEYVARVYNTVMKDNGYKGTPSHESAEIRWKTRPASAVDGVITMKQIAILICLAVGLLSLLLFPVARMKIKKISWVKTPAPYVSPMNLTAQYWLSKGHVQYIYSEEISKIDMITENTPRQQVQECSSVIYSHCPTPYVSPLKEVWPPCLTSDSRIAANNACTDLDFLPDDHDVEKTLLCLGIAEGCVSLDDLEPSLEICKSSEASSLPENPTGGEIHVM</sequence>